<feature type="domain" description="Endonuclease/exonuclease/phosphatase" evidence="3">
    <location>
        <begin position="64"/>
        <end position="343"/>
    </location>
</feature>
<feature type="compositionally biased region" description="Low complexity" evidence="1">
    <location>
        <begin position="27"/>
        <end position="43"/>
    </location>
</feature>
<evidence type="ECO:0000256" key="1">
    <source>
        <dbReference type="SAM" id="MobiDB-lite"/>
    </source>
</evidence>
<dbReference type="AlphaFoldDB" id="A0A139A9M8"/>
<organism evidence="4 5">
    <name type="scientific">Gonapodya prolifera (strain JEL478)</name>
    <name type="common">Monoblepharis prolifera</name>
    <dbReference type="NCBI Taxonomy" id="1344416"/>
    <lineage>
        <taxon>Eukaryota</taxon>
        <taxon>Fungi</taxon>
        <taxon>Fungi incertae sedis</taxon>
        <taxon>Chytridiomycota</taxon>
        <taxon>Chytridiomycota incertae sedis</taxon>
        <taxon>Monoblepharidomycetes</taxon>
        <taxon>Monoblepharidales</taxon>
        <taxon>Gonapodyaceae</taxon>
        <taxon>Gonapodya</taxon>
    </lineage>
</organism>
<feature type="signal peptide" evidence="2">
    <location>
        <begin position="1"/>
        <end position="19"/>
    </location>
</feature>
<dbReference type="OrthoDB" id="276515at2759"/>
<feature type="chain" id="PRO_5007296048" evidence="2">
    <location>
        <begin position="20"/>
        <end position="352"/>
    </location>
</feature>
<accession>A0A139A9M8</accession>
<name>A0A139A9M8_GONPJ</name>
<keyword evidence="2" id="KW-0732">Signal</keyword>
<feature type="region of interest" description="Disordered" evidence="1">
    <location>
        <begin position="20"/>
        <end position="55"/>
    </location>
</feature>
<dbReference type="OMA" id="YTAHLDY"/>
<dbReference type="SUPFAM" id="SSF56219">
    <property type="entry name" value="DNase I-like"/>
    <property type="match status" value="1"/>
</dbReference>
<gene>
    <name evidence="4" type="ORF">M427DRAFT_45994</name>
</gene>
<evidence type="ECO:0000256" key="2">
    <source>
        <dbReference type="SAM" id="SignalP"/>
    </source>
</evidence>
<dbReference type="PANTHER" id="PTHR41349:SF1">
    <property type="entry name" value="PROTEIN CBG08683"/>
    <property type="match status" value="1"/>
</dbReference>
<proteinExistence type="predicted"/>
<dbReference type="Proteomes" id="UP000070544">
    <property type="component" value="Unassembled WGS sequence"/>
</dbReference>
<dbReference type="EMBL" id="KQ965782">
    <property type="protein sequence ID" value="KXS13103.1"/>
    <property type="molecule type" value="Genomic_DNA"/>
</dbReference>
<dbReference type="InterPro" id="IPR005135">
    <property type="entry name" value="Endo/exonuclease/phosphatase"/>
</dbReference>
<dbReference type="GO" id="GO:0003824">
    <property type="term" value="F:catalytic activity"/>
    <property type="evidence" value="ECO:0007669"/>
    <property type="project" value="InterPro"/>
</dbReference>
<dbReference type="InterPro" id="IPR036691">
    <property type="entry name" value="Endo/exonu/phosph_ase_sf"/>
</dbReference>
<protein>
    <submittedName>
        <fullName evidence="4">DNase I-like protein</fullName>
    </submittedName>
</protein>
<dbReference type="Pfam" id="PF03372">
    <property type="entry name" value="Exo_endo_phos"/>
    <property type="match status" value="1"/>
</dbReference>
<evidence type="ECO:0000259" key="3">
    <source>
        <dbReference type="Pfam" id="PF03372"/>
    </source>
</evidence>
<dbReference type="Gene3D" id="3.60.10.10">
    <property type="entry name" value="Endonuclease/exonuclease/phosphatase"/>
    <property type="match status" value="1"/>
</dbReference>
<sequence length="352" mass="38363">MRLLALATLLVVWSSIVAAGPPQSPKTTTRAATTRVTTTTTAVPTPPGSGKKCTPSPRTRLTIMTFNIYDGGSSLLKVAQAIRAADADLVGLQEVHAEGVPCTADICDPANDTSAAYPLADLVGFKYVYEQTKKNDAIWANAIISRFPLSDPTPNDLGVRVHVPGGRTVYAFNLHLDDAPYQPYQALGIEYGDWPYTNKSDELVCWATLTRGPSIDLLEKDINSVKNLDAAFLFGDFNEPSHLDWTDAAVRIGLHPLAVPFPTSRMVASLGFVDTYRTKYPSVVEKPGLTWTPTTAPDDLTDHHDRIDFVYAKSKTLIVHDVGIVGEKKPDADIIVTPWPSDHRSVFARVSF</sequence>
<dbReference type="PANTHER" id="PTHR41349">
    <property type="match status" value="1"/>
</dbReference>
<keyword evidence="5" id="KW-1185">Reference proteome</keyword>
<reference evidence="4 5" key="1">
    <citation type="journal article" date="2015" name="Genome Biol. Evol.">
        <title>Phylogenomic analyses indicate that early fungi evolved digesting cell walls of algal ancestors of land plants.</title>
        <authorList>
            <person name="Chang Y."/>
            <person name="Wang S."/>
            <person name="Sekimoto S."/>
            <person name="Aerts A.L."/>
            <person name="Choi C."/>
            <person name="Clum A."/>
            <person name="LaButti K.M."/>
            <person name="Lindquist E.A."/>
            <person name="Yee Ngan C."/>
            <person name="Ohm R.A."/>
            <person name="Salamov A.A."/>
            <person name="Grigoriev I.V."/>
            <person name="Spatafora J.W."/>
            <person name="Berbee M.L."/>
        </authorList>
    </citation>
    <scope>NUCLEOTIDE SEQUENCE [LARGE SCALE GENOMIC DNA]</scope>
    <source>
        <strain evidence="4 5">JEL478</strain>
    </source>
</reference>
<dbReference type="STRING" id="1344416.A0A139A9M8"/>
<evidence type="ECO:0000313" key="5">
    <source>
        <dbReference type="Proteomes" id="UP000070544"/>
    </source>
</evidence>
<evidence type="ECO:0000313" key="4">
    <source>
        <dbReference type="EMBL" id="KXS13103.1"/>
    </source>
</evidence>